<feature type="compositionally biased region" description="Basic and acidic residues" evidence="3">
    <location>
        <begin position="305"/>
        <end position="320"/>
    </location>
</feature>
<gene>
    <name evidence="4" type="ORF">QTJ16_004684</name>
</gene>
<evidence type="ECO:0008006" key="6">
    <source>
        <dbReference type="Google" id="ProtNLM"/>
    </source>
</evidence>
<evidence type="ECO:0000313" key="5">
    <source>
        <dbReference type="Proteomes" id="UP001285354"/>
    </source>
</evidence>
<sequence length="514" mass="54642">MADEIDTVMATKAEAQQIFEKLKTKPANKVSTPLRPFKVTKNFTDADYGHRCALTANRITQSGHQYPLQSTYASIVLQITATWEFISLFQKRCSNVDIEWRWDQLRLMKVGGNEAATKFFSATAAGRAALNSKDPKTKYGSATATAYKAKVAERAEADAALQNAEAKTPEQQQYKHKVFITDVMSNGTGDGTSSPSGEPDDFFSSWDKPTIKKPTPPVSQTPVIGRTPSPLPNAGNSNGNGIARAASPLAGSAAPTASRTTSSAALRKTTTTGAGPRKANVLGAKKTKLGAKKATGDVIDFDAAEKKAKEEAERIEKLGYDPDAEEDPAKKTSTKSADLPNITSPSPMSPGRAAERSTGDVARLGMGMGRLGFGQVGGAKPAANTQKKMGGFGSVGPVRAEDDDQKYARQKFGAQKGISSDEFFNKGAFDPSAQSEAKSRLQGFEGATAISSNAYFGRPEEEDAGEDYGDLESAAKDFVRKFGVTASDDLENLTQVLGEGASKLQGAIRSYLNS</sequence>
<evidence type="ECO:0000256" key="1">
    <source>
        <dbReference type="ARBA" id="ARBA00022723"/>
    </source>
</evidence>
<dbReference type="Proteomes" id="UP001285354">
    <property type="component" value="Unassembled WGS sequence"/>
</dbReference>
<dbReference type="Gene3D" id="1.10.220.150">
    <property type="entry name" value="Arf GTPase activating protein"/>
    <property type="match status" value="1"/>
</dbReference>
<organism evidence="4 5">
    <name type="scientific">Diplocarpon rosae</name>
    <dbReference type="NCBI Taxonomy" id="946125"/>
    <lineage>
        <taxon>Eukaryota</taxon>
        <taxon>Fungi</taxon>
        <taxon>Dikarya</taxon>
        <taxon>Ascomycota</taxon>
        <taxon>Pezizomycotina</taxon>
        <taxon>Leotiomycetes</taxon>
        <taxon>Helotiales</taxon>
        <taxon>Drepanopezizaceae</taxon>
        <taxon>Diplocarpon</taxon>
    </lineage>
</organism>
<reference evidence="4" key="1">
    <citation type="submission" date="2023-06" db="EMBL/GenBank/DDBJ databases">
        <title>Draft genome of Marssonina rosae.</title>
        <authorList>
            <person name="Cheng Q."/>
        </authorList>
    </citation>
    <scope>NUCLEOTIDE SEQUENCE</scope>
    <source>
        <strain evidence="4">R4</strain>
    </source>
</reference>
<dbReference type="InterPro" id="IPR038508">
    <property type="entry name" value="ArfGAP_dom_sf"/>
</dbReference>
<protein>
    <recommendedName>
        <fullName evidence="6">ARF GTPase activator</fullName>
    </recommendedName>
</protein>
<keyword evidence="2" id="KW-0862">Zinc</keyword>
<dbReference type="AlphaFoldDB" id="A0AAD9T0I4"/>
<evidence type="ECO:0000256" key="3">
    <source>
        <dbReference type="SAM" id="MobiDB-lite"/>
    </source>
</evidence>
<feature type="compositionally biased region" description="Low complexity" evidence="3">
    <location>
        <begin position="243"/>
        <end position="272"/>
    </location>
</feature>
<accession>A0AAD9T0I4</accession>
<dbReference type="GO" id="GO:0000139">
    <property type="term" value="C:Golgi membrane"/>
    <property type="evidence" value="ECO:0007669"/>
    <property type="project" value="GOC"/>
</dbReference>
<feature type="region of interest" description="Disordered" evidence="3">
    <location>
        <begin position="185"/>
        <end position="281"/>
    </location>
</feature>
<comment type="caution">
    <text evidence="4">The sequence shown here is derived from an EMBL/GenBank/DDBJ whole genome shotgun (WGS) entry which is preliminary data.</text>
</comment>
<name>A0AAD9T0I4_9HELO</name>
<keyword evidence="1" id="KW-0479">Metal-binding</keyword>
<dbReference type="EMBL" id="JAUBYV010000006">
    <property type="protein sequence ID" value="KAK2626422.1"/>
    <property type="molecule type" value="Genomic_DNA"/>
</dbReference>
<feature type="compositionally biased region" description="Gly residues" evidence="3">
    <location>
        <begin position="366"/>
        <end position="377"/>
    </location>
</feature>
<dbReference type="GO" id="GO:0046872">
    <property type="term" value="F:metal ion binding"/>
    <property type="evidence" value="ECO:0007669"/>
    <property type="project" value="UniProtKB-KW"/>
</dbReference>
<evidence type="ECO:0000313" key="4">
    <source>
        <dbReference type="EMBL" id="KAK2626422.1"/>
    </source>
</evidence>
<evidence type="ECO:0000256" key="2">
    <source>
        <dbReference type="ARBA" id="ARBA00022833"/>
    </source>
</evidence>
<dbReference type="PANTHER" id="PTHR45686">
    <property type="entry name" value="ADP-RIBOSYLATION FACTOR GTPASE ACTIVATING PROTEIN 3, ISOFORM H-RELATED"/>
    <property type="match status" value="1"/>
</dbReference>
<dbReference type="PANTHER" id="PTHR45686:SF4">
    <property type="entry name" value="ADP-RIBOSYLATION FACTOR GTPASE ACTIVATING PROTEIN 3, ISOFORM H"/>
    <property type="match status" value="1"/>
</dbReference>
<dbReference type="GO" id="GO:0048205">
    <property type="term" value="P:COPI coating of Golgi vesicle"/>
    <property type="evidence" value="ECO:0007669"/>
    <property type="project" value="TreeGrafter"/>
</dbReference>
<feature type="compositionally biased region" description="Polar residues" evidence="3">
    <location>
        <begin position="185"/>
        <end position="196"/>
    </location>
</feature>
<keyword evidence="5" id="KW-1185">Reference proteome</keyword>
<proteinExistence type="predicted"/>
<feature type="region of interest" description="Disordered" evidence="3">
    <location>
        <begin position="305"/>
        <end position="400"/>
    </location>
</feature>